<dbReference type="InterPro" id="IPR010307">
    <property type="entry name" value="Laminin_dom_II"/>
</dbReference>
<dbReference type="FunFam" id="2.60.120.260:FF:000092">
    <property type="entry name" value="Laminin subunit alpha-3"/>
    <property type="match status" value="1"/>
</dbReference>
<dbReference type="Pfam" id="PF00055">
    <property type="entry name" value="Laminin_N"/>
    <property type="match status" value="1"/>
</dbReference>
<feature type="chain" id="PRO_5008365734" evidence="16">
    <location>
        <begin position="25"/>
        <end position="3030"/>
    </location>
</feature>
<keyword evidence="13 14" id="KW-0424">Laminin EGF-like domain</keyword>
<evidence type="ECO:0000313" key="21">
    <source>
        <dbReference type="EMBL" id="SBP54872.1"/>
    </source>
</evidence>
<sequence length="3030" mass="334279">MMGVHLLVVVFSSGILTFFRDANGQETFNGLTGFSLNPPYFNLAEGSRISASATCGQDETGSPRDDLYCKLVGGPNVGLPTQNIQGQYCDHCNSITPNNAHPVTNAIDGTERWWQSPPLSRGTVYNQVNVTLDLGQLFHVAYVLIKFANSPRPDLWVLERSVDNGRTFTPWQYFAHSKRECIERFGKQPNGRILKDDDRICTTEYSRIIPLENGEIVVSLINGRPGSKNFTYSPMLRDFTKATNIRLHFLRTNTLLGHLISKAQRDPTVTRRYFYSIKDISIGGRCVCHGHAQVCGGGRNLDNPNRLQCECQHNTCGESCDRCCPGFNQMPWRAATVDSPNECQRCQCFSHAFDCYYDPEVEKRGASLDTFGRYRGGGVCTNCQHNTAGINCERCIEGFYRPYGVSFESPTGCIPCSCDRRRSAGCEMGSGRCICKPQFAGEYCDRCAAGYHHYPQCIYYPVYLTTTKSPAGPIVGPTRCPSGYFNPPSCQQCNCDYRGTVYGLCDAFGHCLCRQNVEGERCDRCQAGHFSFPNCQACHCDGAGVAESVCSPDGGCICLSNYVGQECDQCAAGYYGYPDCAACQCSREGSYGTTCNPLTGQCHCFSGVVGQQCDRCASGLRFPQCSESIGVCNTAGTEVFDPQTGFCRCRINVEGRLCNRCKPLYWNLAADNPHGCTECRCDLKGTLSGVGECEQRSGQCHCKSNVCGHACDSCENGYFLMQKKNYFGCQACQCDVGGAVSSACDGTSGQCWCRKNVTGRRCTEPAPSFYFPTLHQLKIEVEDGTTPNARPVRFGFNPNEFPGFSWRGYAIMSPAQSDVRVTVHVDVKDGRQNLFRVVLRFINPNSISVTGNIKATDNRHSAGADQSKEVIFPPSSSPSFITVPGEGFAEPFALNPGKWIIHIRADGVLLDYLVLLPQEYYKASVLQEEITQPCTYLHTADKDANCLLYKHVALDGFSFALASQGKLTTRSRRRRGRRQIRVQRPTPDHPEMAALNGRQSRLELSLRVPHPGHYALVLEYASEVDTVQNVNILIRGQSDGQILARANIYNCAFSFLCRSVAVNSRNQVAMLPLSHRTEILLQTSTTSFLLYKVYGVPAEEFSVEYVEPKVLCVSTHGRFTENSRYCVARQPEKLSSAWVLHATRDGRLSSTLVAAHQPEEDEDLAQRQHNMFLVHEPQSDGTLLKFPQTEIRFTPAVPLPGRYVIVVHYHQPEHISFPVEMQVHAGHKWKGVINASFCPAVSGCKEVLIADGRITLDFEENPLQLPTISVAVPSGKTLVLDYIMLVPDSSYTPELLREKPLDKSANFIKLCTGDGFYVEPRTSSQFCRDSARALVAAYNGGALPCDCNMSGSTGTLCEPIGGQCPCRQHIIGRKCSKCATGFYGFPYCRPCQCGRRLCDEVTGRCICPPQTVKPICEVCQSETFSYHPLLGCENCGCTPKGINPDAGLQCDPVTGQCSCKPLVVGRQCDQCSPGYYRFPDCVPCDCNRGGVTSNVCHPDTGRCLCKRNVAGVRCDTCQEGSFFFDPSNHLGCTSCFCFGATDRCQSSSKRRGKFVEMRGWHLETPEEEEVLSVLNTVSNTVVADVQELLPAVQTLHWVAPQTYLGNRVSSYGGFLTYQSKSFGIPSEGMILVARGPDIELTGQDMNLIHVAPHAPLPDRLYQGRVQLLEGNWRHAGTNRPVSREELMMVLADLVALKIRALYFTQSQRLSLGEVGLEEATDSGTGGPGNTVEVCSCPLQYTGDSCERCAPGFYRDRNRPYLGSCVPCECNGLAYECEDWTGKCLNCQYNTAGDRCERCKEGYYSNAGDRTCSLCPCPFSVPSNSFAIGCRNVFGSVECFCKPGYAGVRCESCAPGYYGNPLTPGGRCRPCNCNGNSNDCDPSTGVCRNALEPGDTSTDGQCRECDNCVLTLLHDLENLDDELARMKTQLGNISVSDTSKDNLAKLEKAIAEAKILVERYSSTINTQKSKVGQLEQDTDNLSDDISLLNNKVDERAAEVEKELANVEKTHRRAKDLNTEIQNLLNNIRDLLRQLRDQSGRGDSLPNDSVTKMLADAQRMVKEMEDRNFSPQMTAAKKEKEEAEKLLDFIKTNVSKLCDQNEAAAETIRGLLKDYNAKLKALNETLKNASDLVNKANTQNDLNAKTLKDLQKRIKDLENERKVVEDQMAMANNELQNTEDFMKMLLDSKADFEKLSAELDGAKAGLTAKVDEITKAAAKKDIVEAAEEHARNLTQLAKDLVDAVKNASGLTEVRDAKNAIEAYKNITDAINAAEAAANEAKVAADTALDNVINQNLTQKSKELKDKGDTLLKSAQDSEKDLQDTAKDLSQLKSRLEKAENKKKALEKDLLDVQSQLNATNTDDVRRMIEDAKTKAASANNSATNTMNRLNDIKQQIDKIQITPTNANLSNALNDVDQSVKNLLNTIPSLTQKISEVENLTSQFPQVNNITESIKNIKELIEQARDAANRVAVPMMFTGDSHAELRPPQNLDDLRAFTALSLSLQRPTSRGDGARRRRQTPGGLFVLYLGNRDSSKNYIGLVLRSNILYGLYKLNGVEYEIQSHSITTSDSEQSLFDQVDFRRIYQDAQVILTKKISSKKPDDPFFNSKQGQESKDLMDLSPSDVVFYVGGYPANFNPPASMRYPNYTGCIEFFSFNDKILGLYNFQSVENVNKVSPCKRYLLPVDSDFYEGTGYGTVPIDQGVSSLFRGGMSVLTYSKNGLLFFIEGQDEYLFLTIENGAIFLYGSQLKQSPVGLPDNKKIFPATQGIDINLIMTTSGVLRLSVGDEQIQLSGIPYSLKDFKAFYLGGLTQDLRDKFNITTRPLKGCVKNFKLNTVFQSLTESVGISKGCPTASLISRKAQFSLGSSLSTSITGITLGDDITISLGFKSTESQGLILQDKQLANEVGLTLENGNVILSLDGKMWKSNKQYHDGLWHYLTVTRRGGSTMLRVDDDDIGQVQPGTTSIPETGGEVVLGNGKFSGCISNFYTRRPGNLYKAEDLSSFQDSGEVKLDVCTAISPVQLMLDRNAKKR</sequence>
<dbReference type="FunFam" id="2.10.25.10:FF:000011">
    <property type="entry name" value="Cadherin EGF LAG seven-pass G-type receptor"/>
    <property type="match status" value="1"/>
</dbReference>
<feature type="disulfide bond" evidence="14">
    <location>
        <begin position="1484"/>
        <end position="1496"/>
    </location>
</feature>
<dbReference type="FunFam" id="2.10.25.10:FF:000188">
    <property type="entry name" value="Laminin subunit gamma 2"/>
    <property type="match status" value="1"/>
</dbReference>
<dbReference type="PROSITE" id="PS51115">
    <property type="entry name" value="LAMININ_IVA"/>
    <property type="match status" value="1"/>
</dbReference>
<dbReference type="FunFam" id="2.10.25.10:FF:000069">
    <property type="entry name" value="Laminin subunit alpha 1"/>
    <property type="match status" value="1"/>
</dbReference>
<feature type="disulfide bond" evidence="14">
    <location>
        <begin position="604"/>
        <end position="613"/>
    </location>
</feature>
<dbReference type="FunFam" id="2.10.25.10:FF:000090">
    <property type="entry name" value="laminin subunit alpha"/>
    <property type="match status" value="1"/>
</dbReference>
<dbReference type="PANTHER" id="PTHR10574">
    <property type="entry name" value="NETRIN/LAMININ-RELATED"/>
    <property type="match status" value="1"/>
</dbReference>
<evidence type="ECO:0000256" key="15">
    <source>
        <dbReference type="SAM" id="Coils"/>
    </source>
</evidence>
<accession>A0A1A8AI99</accession>
<dbReference type="InterPro" id="IPR050440">
    <property type="entry name" value="Laminin/Netrin_ECM"/>
</dbReference>
<dbReference type="Pfam" id="PF02210">
    <property type="entry name" value="Laminin_G_2"/>
    <property type="match status" value="2"/>
</dbReference>
<dbReference type="InterPro" id="IPR027267">
    <property type="entry name" value="AH/BAR_dom_sf"/>
</dbReference>
<keyword evidence="7" id="KW-0084">Basement membrane</keyword>
<feature type="coiled-coil region" evidence="15">
    <location>
        <begin position="2221"/>
        <end position="2360"/>
    </location>
</feature>
<feature type="domain" description="Laminin N-terminal" evidence="20">
    <location>
        <begin position="32"/>
        <end position="285"/>
    </location>
</feature>
<dbReference type="CDD" id="cd00110">
    <property type="entry name" value="LamG"/>
    <property type="match status" value="3"/>
</dbReference>
<dbReference type="PROSITE" id="PS51117">
    <property type="entry name" value="LAMININ_NTER"/>
    <property type="match status" value="1"/>
</dbReference>
<dbReference type="Gene3D" id="2.60.120.200">
    <property type="match status" value="3"/>
</dbReference>
<evidence type="ECO:0000259" key="17">
    <source>
        <dbReference type="PROSITE" id="PS50025"/>
    </source>
</evidence>
<dbReference type="Pfam" id="PF00053">
    <property type="entry name" value="EGF_laminin"/>
    <property type="match status" value="15"/>
</dbReference>
<feature type="domain" description="Laminin G" evidence="17">
    <location>
        <begin position="2469"/>
        <end position="2675"/>
    </location>
</feature>
<dbReference type="GO" id="GO:0005604">
    <property type="term" value="C:basement membrane"/>
    <property type="evidence" value="ECO:0007669"/>
    <property type="project" value="UniProtKB-SubCell"/>
</dbReference>
<evidence type="ECO:0000256" key="2">
    <source>
        <dbReference type="ARBA" id="ARBA00004316"/>
    </source>
</evidence>
<feature type="disulfide bond" evidence="14">
    <location>
        <begin position="538"/>
        <end position="550"/>
    </location>
</feature>
<feature type="domain" description="Laminin EGF-like" evidence="18">
    <location>
        <begin position="1814"/>
        <end position="1869"/>
    </location>
</feature>
<dbReference type="PANTHER" id="PTHR10574:SF406">
    <property type="entry name" value="LAMININ SUBUNIT ALPHA 5"/>
    <property type="match status" value="1"/>
</dbReference>
<feature type="disulfide bond" evidence="14">
    <location>
        <begin position="513"/>
        <end position="522"/>
    </location>
</feature>
<dbReference type="PRINTS" id="PR00011">
    <property type="entry name" value="EGFLAMININ"/>
</dbReference>
<evidence type="ECO:0000256" key="12">
    <source>
        <dbReference type="ARBA" id="ARBA00023273"/>
    </source>
</evidence>
<dbReference type="GO" id="GO:0009888">
    <property type="term" value="P:tissue development"/>
    <property type="evidence" value="ECO:0007669"/>
    <property type="project" value="TreeGrafter"/>
</dbReference>
<feature type="disulfide bond" evidence="14">
    <location>
        <begin position="1505"/>
        <end position="1514"/>
    </location>
</feature>
<feature type="disulfide bond" evidence="14">
    <location>
        <begin position="1486"/>
        <end position="1503"/>
    </location>
</feature>
<feature type="domain" description="Laminin EGF-like" evidence="18">
    <location>
        <begin position="1345"/>
        <end position="1390"/>
    </location>
</feature>
<evidence type="ECO:0000256" key="1">
    <source>
        <dbReference type="ARBA" id="ARBA00004302"/>
    </source>
</evidence>
<feature type="disulfide bond" evidence="14">
    <location>
        <begin position="1347"/>
        <end position="1364"/>
    </location>
</feature>
<reference evidence="21" key="2">
    <citation type="submission" date="2016-06" db="EMBL/GenBank/DDBJ databases">
        <title>The genome of a short-lived fish provides insights into sex chromosome evolution and the genetic control of aging.</title>
        <authorList>
            <person name="Reichwald K."/>
            <person name="Felder M."/>
            <person name="Petzold A."/>
            <person name="Koch P."/>
            <person name="Groth M."/>
            <person name="Platzer M."/>
        </authorList>
    </citation>
    <scope>NUCLEOTIDE SEQUENCE</scope>
    <source>
        <tissue evidence="21">Brain</tissue>
    </source>
</reference>
<dbReference type="Pfam" id="PF06009">
    <property type="entry name" value="Laminin_II"/>
    <property type="match status" value="1"/>
</dbReference>
<feature type="disulfide bond" evidence="14">
    <location>
        <begin position="435"/>
        <end position="444"/>
    </location>
</feature>
<feature type="domain" description="Laminin EGF-like" evidence="18">
    <location>
        <begin position="1435"/>
        <end position="1483"/>
    </location>
</feature>
<feature type="domain" description="Laminin EGF-like" evidence="18">
    <location>
        <begin position="538"/>
        <end position="582"/>
    </location>
</feature>
<dbReference type="FunFam" id="2.10.25.10:FF:000224">
    <property type="entry name" value="Usherin"/>
    <property type="match status" value="1"/>
</dbReference>
<name>A0A1A8AI99_NOTFU</name>
<feature type="domain" description="Laminin EGF-like" evidence="18">
    <location>
        <begin position="679"/>
        <end position="731"/>
    </location>
</feature>
<dbReference type="SUPFAM" id="SSF49899">
    <property type="entry name" value="Concanavalin A-like lectins/glucanases"/>
    <property type="match status" value="3"/>
</dbReference>
<dbReference type="InterPro" id="IPR001791">
    <property type="entry name" value="Laminin_G"/>
</dbReference>
<feature type="disulfide bond" evidence="14">
    <location>
        <begin position="558"/>
        <end position="567"/>
    </location>
</feature>
<dbReference type="InterPro" id="IPR009254">
    <property type="entry name" value="Laminin_aI"/>
</dbReference>
<keyword evidence="9 15" id="KW-0175">Coiled coil</keyword>
<dbReference type="SUPFAM" id="SSF57196">
    <property type="entry name" value="EGF/Laminin"/>
    <property type="match status" value="15"/>
</dbReference>
<feature type="disulfide bond" evidence="14">
    <location>
        <begin position="493"/>
        <end position="505"/>
    </location>
</feature>
<dbReference type="CDD" id="cd00055">
    <property type="entry name" value="EGF_Lam"/>
    <property type="match status" value="15"/>
</dbReference>
<dbReference type="PROSITE" id="PS50027">
    <property type="entry name" value="EGF_LAM_2"/>
    <property type="match status" value="10"/>
</dbReference>
<keyword evidence="6" id="KW-0677">Repeat</keyword>
<dbReference type="PROSITE" id="PS00022">
    <property type="entry name" value="EGF_1"/>
    <property type="match status" value="1"/>
</dbReference>
<dbReference type="Pfam" id="PF00052">
    <property type="entry name" value="Laminin_B"/>
    <property type="match status" value="1"/>
</dbReference>
<dbReference type="InterPro" id="IPR013320">
    <property type="entry name" value="ConA-like_dom_sf"/>
</dbReference>
<evidence type="ECO:0000256" key="14">
    <source>
        <dbReference type="PROSITE-ProRule" id="PRU00460"/>
    </source>
</evidence>
<dbReference type="EMBL" id="HADY01016387">
    <property type="protein sequence ID" value="SBP54872.1"/>
    <property type="molecule type" value="Transcribed_RNA"/>
</dbReference>
<feature type="domain" description="Laminin EGF-like" evidence="18">
    <location>
        <begin position="1767"/>
        <end position="1813"/>
    </location>
</feature>
<dbReference type="InterPro" id="IPR002049">
    <property type="entry name" value="LE_dom"/>
</dbReference>
<feature type="domain" description="Laminin EGF-like" evidence="18">
    <location>
        <begin position="493"/>
        <end position="537"/>
    </location>
</feature>
<feature type="domain" description="Laminin EGF-like" evidence="18">
    <location>
        <begin position="416"/>
        <end position="459"/>
    </location>
</feature>
<dbReference type="SMART" id="SM00181">
    <property type="entry name" value="EGF"/>
    <property type="match status" value="10"/>
</dbReference>
<feature type="coiled-coil region" evidence="15">
    <location>
        <begin position="2403"/>
        <end position="2467"/>
    </location>
</feature>
<dbReference type="FunFam" id="2.10.25.10:FF:000407">
    <property type="entry name" value="Laminin subunit alpha-3"/>
    <property type="match status" value="1"/>
</dbReference>
<dbReference type="FunFam" id="2.10.25.10:FF:000083">
    <property type="entry name" value="Laminin subunit alpha"/>
    <property type="match status" value="1"/>
</dbReference>
<keyword evidence="5 16" id="KW-0732">Signal</keyword>
<reference evidence="21" key="1">
    <citation type="submission" date="2016-05" db="EMBL/GenBank/DDBJ databases">
        <authorList>
            <person name="Lavstsen T."/>
            <person name="Jespersen J.S."/>
        </authorList>
    </citation>
    <scope>NUCLEOTIDE SEQUENCE</scope>
    <source>
        <tissue evidence="21">Brain</tissue>
    </source>
</reference>
<dbReference type="FunFam" id="2.10.25.10:FF:000388">
    <property type="entry name" value="Laminin subunit alpha"/>
    <property type="match status" value="1"/>
</dbReference>
<feature type="coiled-coil region" evidence="15">
    <location>
        <begin position="1908"/>
        <end position="2172"/>
    </location>
</feature>
<feature type="disulfide bond" evidence="14">
    <location>
        <begin position="1840"/>
        <end position="1849"/>
    </location>
</feature>
<feature type="disulfide bond" evidence="14">
    <location>
        <begin position="583"/>
        <end position="595"/>
    </location>
</feature>
<feature type="disulfide bond" evidence="14">
    <location>
        <begin position="1345"/>
        <end position="1357"/>
    </location>
</feature>
<feature type="disulfide bond" evidence="14">
    <location>
        <begin position="702"/>
        <end position="711"/>
    </location>
</feature>
<dbReference type="GO" id="GO:0007411">
    <property type="term" value="P:axon guidance"/>
    <property type="evidence" value="ECO:0007669"/>
    <property type="project" value="TreeGrafter"/>
</dbReference>
<dbReference type="PROSITE" id="PS01248">
    <property type="entry name" value="EGF_LAM_1"/>
    <property type="match status" value="4"/>
</dbReference>
<comment type="subcellular location">
    <subcellularLocation>
        <location evidence="2">Cell projection</location>
    </subcellularLocation>
    <subcellularLocation>
        <location evidence="1">Secreted</location>
        <location evidence="1">Extracellular space</location>
        <location evidence="1">Extracellular matrix</location>
        <location evidence="1">Basement membrane</location>
    </subcellularLocation>
</comment>
<dbReference type="SUPFAM" id="SSF103657">
    <property type="entry name" value="BAR/IMD domain-like"/>
    <property type="match status" value="1"/>
</dbReference>
<evidence type="ECO:0000256" key="6">
    <source>
        <dbReference type="ARBA" id="ARBA00022737"/>
    </source>
</evidence>
<evidence type="ECO:0000256" key="4">
    <source>
        <dbReference type="ARBA" id="ARBA00022530"/>
    </source>
</evidence>
<feature type="signal peptide" evidence="16">
    <location>
        <begin position="1"/>
        <end position="24"/>
    </location>
</feature>
<dbReference type="SMART" id="SM00180">
    <property type="entry name" value="EGF_Lam"/>
    <property type="match status" value="16"/>
</dbReference>
<feature type="domain" description="Laminin EGF-like" evidence="18">
    <location>
        <begin position="1484"/>
        <end position="1534"/>
    </location>
</feature>
<dbReference type="Pfam" id="PF06008">
    <property type="entry name" value="Laminin_I"/>
    <property type="match status" value="1"/>
</dbReference>
<keyword evidence="4" id="KW-0272">Extracellular matrix</keyword>
<evidence type="ECO:0000259" key="19">
    <source>
        <dbReference type="PROSITE" id="PS51115"/>
    </source>
</evidence>
<dbReference type="SMART" id="SM00136">
    <property type="entry name" value="LamNT"/>
    <property type="match status" value="1"/>
</dbReference>
<evidence type="ECO:0000256" key="5">
    <source>
        <dbReference type="ARBA" id="ARBA00022729"/>
    </source>
</evidence>
<proteinExistence type="predicted"/>
<dbReference type="FunFam" id="2.10.25.10:FF:000209">
    <property type="entry name" value="Laminin subunit alpha 5"/>
    <property type="match status" value="2"/>
</dbReference>
<evidence type="ECO:0000259" key="20">
    <source>
        <dbReference type="PROSITE" id="PS51117"/>
    </source>
</evidence>
<dbReference type="GO" id="GO:0005201">
    <property type="term" value="F:extracellular matrix structural constituent"/>
    <property type="evidence" value="ECO:0007669"/>
    <property type="project" value="TreeGrafter"/>
</dbReference>
<feature type="disulfide bond" evidence="14">
    <location>
        <begin position="1366"/>
        <end position="1375"/>
    </location>
</feature>
<dbReference type="GO" id="GO:0005102">
    <property type="term" value="F:signaling receptor binding"/>
    <property type="evidence" value="ECO:0007669"/>
    <property type="project" value="InterPro"/>
</dbReference>
<dbReference type="Gene3D" id="2.60.120.260">
    <property type="entry name" value="Galactose-binding domain-like"/>
    <property type="match status" value="1"/>
</dbReference>
<organism evidence="21">
    <name type="scientific">Nothobranchius furzeri</name>
    <name type="common">Turquoise killifish</name>
    <dbReference type="NCBI Taxonomy" id="105023"/>
    <lineage>
        <taxon>Eukaryota</taxon>
        <taxon>Metazoa</taxon>
        <taxon>Chordata</taxon>
        <taxon>Craniata</taxon>
        <taxon>Vertebrata</taxon>
        <taxon>Euteleostomi</taxon>
        <taxon>Actinopterygii</taxon>
        <taxon>Neopterygii</taxon>
        <taxon>Teleostei</taxon>
        <taxon>Neoteleostei</taxon>
        <taxon>Acanthomorphata</taxon>
        <taxon>Ovalentaria</taxon>
        <taxon>Atherinomorphae</taxon>
        <taxon>Cyprinodontiformes</taxon>
        <taxon>Nothobranchiidae</taxon>
        <taxon>Nothobranchius</taxon>
    </lineage>
</organism>
<keyword evidence="8" id="KW-0130">Cell adhesion</keyword>
<keyword evidence="3" id="KW-0964">Secreted</keyword>
<evidence type="ECO:0000259" key="18">
    <source>
        <dbReference type="PROSITE" id="PS50027"/>
    </source>
</evidence>
<gene>
    <name evidence="21" type="primary">LAMA3</name>
</gene>
<dbReference type="GO" id="GO:0009887">
    <property type="term" value="P:animal organ morphogenesis"/>
    <property type="evidence" value="ECO:0007669"/>
    <property type="project" value="TreeGrafter"/>
</dbReference>
<evidence type="ECO:0000256" key="10">
    <source>
        <dbReference type="ARBA" id="ARBA00023157"/>
    </source>
</evidence>
<feature type="domain" description="Laminin EGF-like" evidence="18">
    <location>
        <begin position="583"/>
        <end position="634"/>
    </location>
</feature>
<dbReference type="SMART" id="SM00281">
    <property type="entry name" value="LamB"/>
    <property type="match status" value="1"/>
</dbReference>
<dbReference type="GO" id="GO:0042995">
    <property type="term" value="C:cell projection"/>
    <property type="evidence" value="ECO:0007669"/>
    <property type="project" value="UniProtKB-SubCell"/>
</dbReference>
<dbReference type="GO" id="GO:0030334">
    <property type="term" value="P:regulation of cell migration"/>
    <property type="evidence" value="ECO:0007669"/>
    <property type="project" value="InterPro"/>
</dbReference>
<dbReference type="GO" id="GO:0005576">
    <property type="term" value="C:extracellular region"/>
    <property type="evidence" value="ECO:0007669"/>
    <property type="project" value="UniProtKB-ARBA"/>
</dbReference>
<dbReference type="InterPro" id="IPR008211">
    <property type="entry name" value="Laminin_N"/>
</dbReference>
<dbReference type="SMART" id="SM00282">
    <property type="entry name" value="LamG"/>
    <property type="match status" value="2"/>
</dbReference>
<evidence type="ECO:0000256" key="9">
    <source>
        <dbReference type="ARBA" id="ARBA00023054"/>
    </source>
</evidence>
<keyword evidence="12" id="KW-0966">Cell projection</keyword>
<evidence type="ECO:0000256" key="13">
    <source>
        <dbReference type="ARBA" id="ARBA00023292"/>
    </source>
</evidence>
<feature type="domain" description="Laminin IV type A" evidence="19">
    <location>
        <begin position="1555"/>
        <end position="1733"/>
    </location>
</feature>
<keyword evidence="10 14" id="KW-1015">Disulfide bond</keyword>
<feature type="domain" description="Laminin G" evidence="17">
    <location>
        <begin position="2850"/>
        <end position="3013"/>
    </location>
</feature>
<evidence type="ECO:0000256" key="16">
    <source>
        <dbReference type="SAM" id="SignalP"/>
    </source>
</evidence>
<protein>
    <submittedName>
        <fullName evidence="21">Laminin, alpha 3</fullName>
    </submittedName>
</protein>
<feature type="disulfide bond" evidence="14">
    <location>
        <begin position="1459"/>
        <end position="1468"/>
    </location>
</feature>
<comment type="caution">
    <text evidence="14">Lacks conserved residue(s) required for the propagation of feature annotation.</text>
</comment>
<evidence type="ECO:0000256" key="3">
    <source>
        <dbReference type="ARBA" id="ARBA00022525"/>
    </source>
</evidence>
<dbReference type="Gene3D" id="2.10.25.10">
    <property type="entry name" value="Laminin"/>
    <property type="match status" value="14"/>
</dbReference>
<feature type="disulfide bond" evidence="14">
    <location>
        <begin position="1786"/>
        <end position="1795"/>
    </location>
</feature>
<keyword evidence="11" id="KW-0325">Glycoprotein</keyword>
<dbReference type="GO" id="GO:0045995">
    <property type="term" value="P:regulation of embryonic development"/>
    <property type="evidence" value="ECO:0007669"/>
    <property type="project" value="InterPro"/>
</dbReference>
<feature type="domain" description="Laminin G" evidence="17">
    <location>
        <begin position="2682"/>
        <end position="2848"/>
    </location>
</feature>
<dbReference type="GO" id="GO:0030155">
    <property type="term" value="P:regulation of cell adhesion"/>
    <property type="evidence" value="ECO:0007669"/>
    <property type="project" value="InterPro"/>
</dbReference>
<evidence type="ECO:0000256" key="8">
    <source>
        <dbReference type="ARBA" id="ARBA00022889"/>
    </source>
</evidence>
<feature type="disulfide bond" evidence="14">
    <location>
        <begin position="585"/>
        <end position="602"/>
    </location>
</feature>
<dbReference type="InterPro" id="IPR000742">
    <property type="entry name" value="EGF"/>
</dbReference>
<dbReference type="GO" id="GO:0007155">
    <property type="term" value="P:cell adhesion"/>
    <property type="evidence" value="ECO:0007669"/>
    <property type="project" value="UniProtKB-KW"/>
</dbReference>
<evidence type="ECO:0000256" key="7">
    <source>
        <dbReference type="ARBA" id="ARBA00022869"/>
    </source>
</evidence>
<dbReference type="InterPro" id="IPR000034">
    <property type="entry name" value="Laminin_IV"/>
</dbReference>
<dbReference type="PROSITE" id="PS50025">
    <property type="entry name" value="LAM_G_DOMAIN"/>
    <property type="match status" value="3"/>
</dbReference>
<evidence type="ECO:0000256" key="11">
    <source>
        <dbReference type="ARBA" id="ARBA00023180"/>
    </source>
</evidence>